<protein>
    <submittedName>
        <fullName evidence="2">Sugar phosphate isomerase/epimerase</fullName>
    </submittedName>
</protein>
<evidence type="ECO:0000313" key="2">
    <source>
        <dbReference type="EMBL" id="AEV29591.1"/>
    </source>
</evidence>
<accession>G8QXM8</accession>
<dbReference type="SUPFAM" id="SSF51658">
    <property type="entry name" value="Xylose isomerase-like"/>
    <property type="match status" value="1"/>
</dbReference>
<dbReference type="InterPro" id="IPR013022">
    <property type="entry name" value="Xyl_isomerase-like_TIM-brl"/>
</dbReference>
<dbReference type="Pfam" id="PF01261">
    <property type="entry name" value="AP_endonuc_2"/>
    <property type="match status" value="1"/>
</dbReference>
<feature type="domain" description="Xylose isomerase-like TIM barrel" evidence="1">
    <location>
        <begin position="12"/>
        <end position="246"/>
    </location>
</feature>
<proteinExistence type="predicted"/>
<sequence>MRFGLCGKISQIDEAEKLGFEYLEVPLNGLAAMTEEEFNQACNQVNQAKIKVERCNLLFPKTLALLQLNEKQQMEMLDYLETAFSRMHRLGADIAVFGSGKSRNLPSFMSYREGFERLVAVTRKTADVAAKYGITIAIESLNHDETNMLNTLIEGEMLVSVVSKDNVKLLSDMFHMVKNNEDFAEITMIREIVHTHIAIRDTRCYPVQCDPDIDAFFAALHQIGYQGTMSIEGKTEHMQEDSIRSLNTLRSYK</sequence>
<keyword evidence="2" id="KW-0413">Isomerase</keyword>
<evidence type="ECO:0000259" key="1">
    <source>
        <dbReference type="Pfam" id="PF01261"/>
    </source>
</evidence>
<organism evidence="2 3">
    <name type="scientific">Sphaerochaeta pleomorpha (strain ATCC BAA-1885 / DSM 22778 / Grapes)</name>
    <dbReference type="NCBI Taxonomy" id="158190"/>
    <lineage>
        <taxon>Bacteria</taxon>
        <taxon>Pseudomonadati</taxon>
        <taxon>Spirochaetota</taxon>
        <taxon>Spirochaetia</taxon>
        <taxon>Spirochaetales</taxon>
        <taxon>Sphaerochaetaceae</taxon>
        <taxon>Sphaerochaeta</taxon>
    </lineage>
</organism>
<dbReference type="PANTHER" id="PTHR12110:SF21">
    <property type="entry name" value="XYLOSE ISOMERASE-LIKE TIM BARREL DOMAIN-CONTAINING PROTEIN"/>
    <property type="match status" value="1"/>
</dbReference>
<dbReference type="eggNOG" id="COG1082">
    <property type="taxonomic scope" value="Bacteria"/>
</dbReference>
<dbReference type="EMBL" id="CP003155">
    <property type="protein sequence ID" value="AEV29591.1"/>
    <property type="molecule type" value="Genomic_DNA"/>
</dbReference>
<keyword evidence="3" id="KW-1185">Reference proteome</keyword>
<dbReference type="KEGG" id="sgp:SpiGrapes_1795"/>
<gene>
    <name evidence="2" type="ordered locus">SpiGrapes_1795</name>
</gene>
<reference evidence="2 3" key="1">
    <citation type="submission" date="2011-11" db="EMBL/GenBank/DDBJ databases">
        <title>Complete sequence of Spirochaeta sp. grapes.</title>
        <authorList>
            <consortium name="US DOE Joint Genome Institute"/>
            <person name="Lucas S."/>
            <person name="Han J."/>
            <person name="Lapidus A."/>
            <person name="Cheng J.-F."/>
            <person name="Goodwin L."/>
            <person name="Pitluck S."/>
            <person name="Peters L."/>
            <person name="Ovchinnikova G."/>
            <person name="Munk A.C."/>
            <person name="Detter J.C."/>
            <person name="Han C."/>
            <person name="Tapia R."/>
            <person name="Land M."/>
            <person name="Hauser L."/>
            <person name="Kyrpides N."/>
            <person name="Ivanova N."/>
            <person name="Pagani I."/>
            <person name="Ritalahtilisa K."/>
            <person name="Loeffler F."/>
            <person name="Woyke T."/>
        </authorList>
    </citation>
    <scope>NUCLEOTIDE SEQUENCE [LARGE SCALE GENOMIC DNA]</scope>
    <source>
        <strain evidence="3">ATCC BAA-1885 / DSM 22778 / Grapes</strain>
    </source>
</reference>
<evidence type="ECO:0000313" key="3">
    <source>
        <dbReference type="Proteomes" id="UP000005632"/>
    </source>
</evidence>
<name>G8QXM8_SPHPG</name>
<dbReference type="AlphaFoldDB" id="G8QXM8"/>
<dbReference type="RefSeq" id="WP_014270434.1">
    <property type="nucleotide sequence ID" value="NC_016633.1"/>
</dbReference>
<dbReference type="OrthoDB" id="9814946at2"/>
<dbReference type="HOGENOM" id="CLU_050006_8_0_12"/>
<dbReference type="InterPro" id="IPR036237">
    <property type="entry name" value="Xyl_isomerase-like_sf"/>
</dbReference>
<dbReference type="PANTHER" id="PTHR12110">
    <property type="entry name" value="HYDROXYPYRUVATE ISOMERASE"/>
    <property type="match status" value="1"/>
</dbReference>
<dbReference type="GO" id="GO:0016853">
    <property type="term" value="F:isomerase activity"/>
    <property type="evidence" value="ECO:0007669"/>
    <property type="project" value="UniProtKB-KW"/>
</dbReference>
<dbReference type="Proteomes" id="UP000005632">
    <property type="component" value="Chromosome"/>
</dbReference>
<dbReference type="InterPro" id="IPR050312">
    <property type="entry name" value="IolE/XylAMocC-like"/>
</dbReference>
<dbReference type="STRING" id="158190.SpiGrapes_1795"/>
<dbReference type="Gene3D" id="3.20.20.150">
    <property type="entry name" value="Divalent-metal-dependent TIM barrel enzymes"/>
    <property type="match status" value="1"/>
</dbReference>